<evidence type="ECO:0000256" key="8">
    <source>
        <dbReference type="ARBA" id="ARBA00023014"/>
    </source>
</evidence>
<dbReference type="SMART" id="SM00478">
    <property type="entry name" value="ENDO3c"/>
    <property type="match status" value="1"/>
</dbReference>
<comment type="similarity">
    <text evidence="2">Belongs to the Nth/MutY family.</text>
</comment>
<evidence type="ECO:0000256" key="5">
    <source>
        <dbReference type="ARBA" id="ARBA00022763"/>
    </source>
</evidence>
<evidence type="ECO:0000256" key="7">
    <source>
        <dbReference type="ARBA" id="ARBA00023004"/>
    </source>
</evidence>
<evidence type="ECO:0000256" key="2">
    <source>
        <dbReference type="ARBA" id="ARBA00008343"/>
    </source>
</evidence>
<dbReference type="InterPro" id="IPR023170">
    <property type="entry name" value="HhH_base_excis_C"/>
</dbReference>
<sequence length="222" mass="24448">MHNEIDLRIVCDSLARIYGTPRHGNLSDPLDELVYIILSTRTRDSSFRATFGQLKQALPSWSAVRGEDLARMEEILAPGGLGRLKAGQILSILDRLRGAFGSVTLAPLVAMPDAEAERFLVSLPGVGPKVAKCVLMYSLGRQVLPVDTHVHRVATRLGMRTKRRPDTSQTMIEMAVPPEIRYSFHVNAIALGRSTCLPRNPRCTNCCLSSWCEYASLAAKGF</sequence>
<keyword evidence="6" id="KW-0378">Hydrolase</keyword>
<keyword evidence="12" id="KW-0255">Endonuclease</keyword>
<dbReference type="SMART" id="SM00525">
    <property type="entry name" value="FES"/>
    <property type="match status" value="1"/>
</dbReference>
<reference evidence="12" key="1">
    <citation type="submission" date="2020-02" db="EMBL/GenBank/DDBJ databases">
        <authorList>
            <person name="Meier V. D."/>
        </authorList>
    </citation>
    <scope>NUCLEOTIDE SEQUENCE</scope>
    <source>
        <strain evidence="12">AVDCRST_MAG93</strain>
    </source>
</reference>
<dbReference type="GO" id="GO:0140078">
    <property type="term" value="F:class I DNA-(apurinic or apyrimidinic site) endonuclease activity"/>
    <property type="evidence" value="ECO:0007669"/>
    <property type="project" value="UniProtKB-EC"/>
</dbReference>
<evidence type="ECO:0000256" key="6">
    <source>
        <dbReference type="ARBA" id="ARBA00022801"/>
    </source>
</evidence>
<evidence type="ECO:0000259" key="11">
    <source>
        <dbReference type="SMART" id="SM00478"/>
    </source>
</evidence>
<dbReference type="AlphaFoldDB" id="A0A6J4IBS7"/>
<keyword evidence="3" id="KW-0004">4Fe-4S</keyword>
<name>A0A6J4IBS7_9CHLR</name>
<keyword evidence="5" id="KW-0227">DNA damage</keyword>
<dbReference type="InterPro" id="IPR004035">
    <property type="entry name" value="Endouclease-III_FeS-bd_BS"/>
</dbReference>
<dbReference type="EC" id="4.2.99.18" evidence="12"/>
<dbReference type="PROSITE" id="PS00764">
    <property type="entry name" value="ENDONUCLEASE_III_1"/>
    <property type="match status" value="1"/>
</dbReference>
<keyword evidence="4" id="KW-0479">Metal-binding</keyword>
<dbReference type="InterPro" id="IPR003265">
    <property type="entry name" value="HhH-GPD_domain"/>
</dbReference>
<dbReference type="GO" id="GO:0051539">
    <property type="term" value="F:4 iron, 4 sulfur cluster binding"/>
    <property type="evidence" value="ECO:0007669"/>
    <property type="project" value="UniProtKB-KW"/>
</dbReference>
<dbReference type="EMBL" id="CADCTR010000515">
    <property type="protein sequence ID" value="CAA9245697.1"/>
    <property type="molecule type" value="Genomic_DNA"/>
</dbReference>
<evidence type="ECO:0000256" key="3">
    <source>
        <dbReference type="ARBA" id="ARBA00022485"/>
    </source>
</evidence>
<evidence type="ECO:0000313" key="12">
    <source>
        <dbReference type="EMBL" id="CAA9245697.1"/>
    </source>
</evidence>
<keyword evidence="10" id="KW-0326">Glycosidase</keyword>
<dbReference type="Gene3D" id="1.10.340.30">
    <property type="entry name" value="Hypothetical protein, domain 2"/>
    <property type="match status" value="1"/>
</dbReference>
<keyword evidence="7" id="KW-0408">Iron</keyword>
<dbReference type="Pfam" id="PF00730">
    <property type="entry name" value="HhH-GPD"/>
    <property type="match status" value="1"/>
</dbReference>
<evidence type="ECO:0000256" key="9">
    <source>
        <dbReference type="ARBA" id="ARBA00023204"/>
    </source>
</evidence>
<dbReference type="InterPro" id="IPR011257">
    <property type="entry name" value="DNA_glycosylase"/>
</dbReference>
<keyword evidence="12" id="KW-0540">Nuclease</keyword>
<feature type="domain" description="HhH-GPD" evidence="11">
    <location>
        <begin position="38"/>
        <end position="194"/>
    </location>
</feature>
<dbReference type="Gene3D" id="1.10.1670.10">
    <property type="entry name" value="Helix-hairpin-Helix base-excision DNA repair enzymes (C-terminal)"/>
    <property type="match status" value="1"/>
</dbReference>
<gene>
    <name evidence="12" type="ORF">AVDCRST_MAG93-1516</name>
</gene>
<dbReference type="GO" id="GO:0019104">
    <property type="term" value="F:DNA N-glycosylase activity"/>
    <property type="evidence" value="ECO:0007669"/>
    <property type="project" value="TreeGrafter"/>
</dbReference>
<keyword evidence="8" id="KW-0411">Iron-sulfur</keyword>
<dbReference type="PANTHER" id="PTHR10359">
    <property type="entry name" value="A/G-SPECIFIC ADENINE GLYCOSYLASE/ENDONUCLEASE III"/>
    <property type="match status" value="1"/>
</dbReference>
<dbReference type="GO" id="GO:0006285">
    <property type="term" value="P:base-excision repair, AP site formation"/>
    <property type="evidence" value="ECO:0007669"/>
    <property type="project" value="TreeGrafter"/>
</dbReference>
<proteinExistence type="inferred from homology"/>
<keyword evidence="9" id="KW-0234">DNA repair</keyword>
<dbReference type="InterPro" id="IPR003651">
    <property type="entry name" value="Endonuclease3_FeS-loop_motif"/>
</dbReference>
<dbReference type="CDD" id="cd00056">
    <property type="entry name" value="ENDO3c"/>
    <property type="match status" value="1"/>
</dbReference>
<accession>A0A6J4IBS7</accession>
<dbReference type="PANTHER" id="PTHR10359:SF18">
    <property type="entry name" value="ENDONUCLEASE III"/>
    <property type="match status" value="1"/>
</dbReference>
<evidence type="ECO:0000256" key="1">
    <source>
        <dbReference type="ARBA" id="ARBA00001966"/>
    </source>
</evidence>
<evidence type="ECO:0000256" key="10">
    <source>
        <dbReference type="ARBA" id="ARBA00023295"/>
    </source>
</evidence>
<evidence type="ECO:0000256" key="4">
    <source>
        <dbReference type="ARBA" id="ARBA00022723"/>
    </source>
</evidence>
<protein>
    <submittedName>
        <fullName evidence="12">Endonuclease III</fullName>
        <ecNumber evidence="12">4.2.99.18</ecNumber>
    </submittedName>
</protein>
<dbReference type="SUPFAM" id="SSF48150">
    <property type="entry name" value="DNA-glycosylase"/>
    <property type="match status" value="1"/>
</dbReference>
<comment type="cofactor">
    <cofactor evidence="1">
        <name>[4Fe-4S] cluster</name>
        <dbReference type="ChEBI" id="CHEBI:49883"/>
    </cofactor>
</comment>
<organism evidence="12">
    <name type="scientific">uncultured Chloroflexia bacterium</name>
    <dbReference type="NCBI Taxonomy" id="1672391"/>
    <lineage>
        <taxon>Bacteria</taxon>
        <taxon>Bacillati</taxon>
        <taxon>Chloroflexota</taxon>
        <taxon>Chloroflexia</taxon>
        <taxon>environmental samples</taxon>
    </lineage>
</organism>
<dbReference type="PIRSF" id="PIRSF001435">
    <property type="entry name" value="Nth"/>
    <property type="match status" value="1"/>
</dbReference>
<keyword evidence="12" id="KW-0456">Lyase</keyword>
<dbReference type="GO" id="GO:0046872">
    <property type="term" value="F:metal ion binding"/>
    <property type="evidence" value="ECO:0007669"/>
    <property type="project" value="UniProtKB-KW"/>
</dbReference>